<proteinExistence type="predicted"/>
<accession>A0A239H6N3</accession>
<evidence type="ECO:0000313" key="3">
    <source>
        <dbReference type="EMBL" id="SNS77079.1"/>
    </source>
</evidence>
<protein>
    <recommendedName>
        <fullName evidence="5">DUF885 domain-containing protein</fullName>
    </recommendedName>
</protein>
<reference evidence="3 4" key="1">
    <citation type="submission" date="2017-06" db="EMBL/GenBank/DDBJ databases">
        <authorList>
            <person name="Kim H.J."/>
            <person name="Triplett B.A."/>
        </authorList>
    </citation>
    <scope>NUCLEOTIDE SEQUENCE [LARGE SCALE GENOMIC DNA]</scope>
    <source>
        <strain evidence="3 4">DSM 18704</strain>
    </source>
</reference>
<keyword evidence="4" id="KW-1185">Reference proteome</keyword>
<evidence type="ECO:0000256" key="2">
    <source>
        <dbReference type="SAM" id="SignalP"/>
    </source>
</evidence>
<dbReference type="Proteomes" id="UP000198356">
    <property type="component" value="Unassembled WGS sequence"/>
</dbReference>
<evidence type="ECO:0000313" key="4">
    <source>
        <dbReference type="Proteomes" id="UP000198356"/>
    </source>
</evidence>
<dbReference type="EMBL" id="FZOU01000002">
    <property type="protein sequence ID" value="SNS77079.1"/>
    <property type="molecule type" value="Genomic_DNA"/>
</dbReference>
<name>A0A239H6N3_9BACT</name>
<feature type="chain" id="PRO_5013235274" description="DUF885 domain-containing protein" evidence="2">
    <location>
        <begin position="24"/>
        <end position="264"/>
    </location>
</feature>
<dbReference type="PANTHER" id="PTHR33361">
    <property type="entry name" value="GLR0591 PROTEIN"/>
    <property type="match status" value="1"/>
</dbReference>
<evidence type="ECO:0000256" key="1">
    <source>
        <dbReference type="SAM" id="MobiDB-lite"/>
    </source>
</evidence>
<dbReference type="Pfam" id="PF05960">
    <property type="entry name" value="DUF885"/>
    <property type="match status" value="1"/>
</dbReference>
<dbReference type="AlphaFoldDB" id="A0A239H6N3"/>
<evidence type="ECO:0008006" key="5">
    <source>
        <dbReference type="Google" id="ProtNLM"/>
    </source>
</evidence>
<keyword evidence="2" id="KW-0732">Signal</keyword>
<organism evidence="3 4">
    <name type="scientific">Granulicella rosea</name>
    <dbReference type="NCBI Taxonomy" id="474952"/>
    <lineage>
        <taxon>Bacteria</taxon>
        <taxon>Pseudomonadati</taxon>
        <taxon>Acidobacteriota</taxon>
        <taxon>Terriglobia</taxon>
        <taxon>Terriglobales</taxon>
        <taxon>Acidobacteriaceae</taxon>
        <taxon>Granulicella</taxon>
    </lineage>
</organism>
<dbReference type="InterPro" id="IPR010281">
    <property type="entry name" value="DUF885"/>
</dbReference>
<gene>
    <name evidence="3" type="ORF">SAMN05421770_102255</name>
</gene>
<feature type="region of interest" description="Disordered" evidence="1">
    <location>
        <begin position="56"/>
        <end position="79"/>
    </location>
</feature>
<dbReference type="PANTHER" id="PTHR33361:SF2">
    <property type="entry name" value="DUF885 DOMAIN-CONTAINING PROTEIN"/>
    <property type="match status" value="1"/>
</dbReference>
<feature type="signal peptide" evidence="2">
    <location>
        <begin position="1"/>
        <end position="23"/>
    </location>
</feature>
<dbReference type="OrthoDB" id="121713at2"/>
<sequence length="264" mass="28714">MFLSRRLPLVLSFALCVSTMGLAGAQSSIQTGAPAVQNKELAGLLRDYREDELKHSPELASSLGDRRYNDQLSDLSPREANAKLERGRNFLVRLAGIDPATLNPQDKAAADKLQQALIAEQSAGARKSWQMPIDPETGVQVRLAELPSHIPLETAKDYDDYIARLKKIPDELRQAVTNLQLSSDEGHGIEATLVEKVLAQVNAVAAQKPEASVFAAPLKRFPASFPPAQKSRISEETLAAIQDDVLPAYARLGRFLSAQLAPAK</sequence>